<evidence type="ECO:0000313" key="2">
    <source>
        <dbReference type="EMBL" id="KAF8902588.1"/>
    </source>
</evidence>
<dbReference type="EMBL" id="JADNYJ010000035">
    <property type="protein sequence ID" value="KAF8902588.1"/>
    <property type="molecule type" value="Genomic_DNA"/>
</dbReference>
<keyword evidence="3" id="KW-1185">Reference proteome</keyword>
<name>A0A9P5TPF1_GYMJU</name>
<feature type="region of interest" description="Disordered" evidence="1">
    <location>
        <begin position="173"/>
        <end position="217"/>
    </location>
</feature>
<dbReference type="OrthoDB" id="3065051at2759"/>
<evidence type="ECO:0000256" key="1">
    <source>
        <dbReference type="SAM" id="MobiDB-lite"/>
    </source>
</evidence>
<sequence length="277" mass="30811">MLSKVTKRVRRRSIQVSDVTTSTLSETRESVQVAPDLIRWGNFTDPFPLVALGGYRRYYSTKKPSSPTSPVYSPVLSHCPEPSPSCETPPTTPLFFTSPPKRCLTVIHEVSVESMTPQKPQDLVITMPTSLRRRRRTLLRTPSIERDFAVNLRHIFASSNISVNDVSSVEASLSHGSHHSSHSQSSSSSSDSHYDANLSDSSNRSEFPITPSTSVESGDEERCLLGCIWKGSRRGHWRKMRQGRRQRRSVPSRRALHRSALLRATSTTTTSGTSSTG</sequence>
<dbReference type="Proteomes" id="UP000724874">
    <property type="component" value="Unassembled WGS sequence"/>
</dbReference>
<evidence type="ECO:0000313" key="3">
    <source>
        <dbReference type="Proteomes" id="UP000724874"/>
    </source>
</evidence>
<proteinExistence type="predicted"/>
<gene>
    <name evidence="2" type="ORF">CPB84DRAFT_848219</name>
</gene>
<reference evidence="2" key="1">
    <citation type="submission" date="2020-11" db="EMBL/GenBank/DDBJ databases">
        <authorList>
            <consortium name="DOE Joint Genome Institute"/>
            <person name="Ahrendt S."/>
            <person name="Riley R."/>
            <person name="Andreopoulos W."/>
            <person name="LaButti K."/>
            <person name="Pangilinan J."/>
            <person name="Ruiz-duenas F.J."/>
            <person name="Barrasa J.M."/>
            <person name="Sanchez-Garcia M."/>
            <person name="Camarero S."/>
            <person name="Miyauchi S."/>
            <person name="Serrano A."/>
            <person name="Linde D."/>
            <person name="Babiker R."/>
            <person name="Drula E."/>
            <person name="Ayuso-Fernandez I."/>
            <person name="Pacheco R."/>
            <person name="Padilla G."/>
            <person name="Ferreira P."/>
            <person name="Barriuso J."/>
            <person name="Kellner H."/>
            <person name="Castanera R."/>
            <person name="Alfaro M."/>
            <person name="Ramirez L."/>
            <person name="Pisabarro A.G."/>
            <person name="Kuo A."/>
            <person name="Tritt A."/>
            <person name="Lipzen A."/>
            <person name="He G."/>
            <person name="Yan M."/>
            <person name="Ng V."/>
            <person name="Cullen D."/>
            <person name="Martin F."/>
            <person name="Rosso M.-N."/>
            <person name="Henrissat B."/>
            <person name="Hibbett D."/>
            <person name="Martinez A.T."/>
            <person name="Grigoriev I.V."/>
        </authorList>
    </citation>
    <scope>NUCLEOTIDE SEQUENCE</scope>
    <source>
        <strain evidence="2">AH 44721</strain>
    </source>
</reference>
<comment type="caution">
    <text evidence="2">The sequence shown here is derived from an EMBL/GenBank/DDBJ whole genome shotgun (WGS) entry which is preliminary data.</text>
</comment>
<organism evidence="2 3">
    <name type="scientific">Gymnopilus junonius</name>
    <name type="common">Spectacular rustgill mushroom</name>
    <name type="synonym">Gymnopilus spectabilis subsp. junonius</name>
    <dbReference type="NCBI Taxonomy" id="109634"/>
    <lineage>
        <taxon>Eukaryota</taxon>
        <taxon>Fungi</taxon>
        <taxon>Dikarya</taxon>
        <taxon>Basidiomycota</taxon>
        <taxon>Agaricomycotina</taxon>
        <taxon>Agaricomycetes</taxon>
        <taxon>Agaricomycetidae</taxon>
        <taxon>Agaricales</taxon>
        <taxon>Agaricineae</taxon>
        <taxon>Hymenogastraceae</taxon>
        <taxon>Gymnopilus</taxon>
    </lineage>
</organism>
<accession>A0A9P5TPF1</accession>
<feature type="compositionally biased region" description="Low complexity" evidence="1">
    <location>
        <begin position="182"/>
        <end position="191"/>
    </location>
</feature>
<dbReference type="AlphaFoldDB" id="A0A9P5TPF1"/>
<feature type="compositionally biased region" description="Polar residues" evidence="1">
    <location>
        <begin position="198"/>
        <end position="216"/>
    </location>
</feature>
<protein>
    <submittedName>
        <fullName evidence="2">Uncharacterized protein</fullName>
    </submittedName>
</protein>